<dbReference type="PIRSF" id="PIRSF034852">
    <property type="entry name" value="UCP034852"/>
    <property type="match status" value="1"/>
</dbReference>
<organism evidence="3 4">
    <name type="scientific">Alkalibacterium putridalgicola</name>
    <dbReference type="NCBI Taxonomy" id="426703"/>
    <lineage>
        <taxon>Bacteria</taxon>
        <taxon>Bacillati</taxon>
        <taxon>Bacillota</taxon>
        <taxon>Bacilli</taxon>
        <taxon>Lactobacillales</taxon>
        <taxon>Carnobacteriaceae</taxon>
        <taxon>Alkalibacterium</taxon>
    </lineage>
</organism>
<evidence type="ECO:0000256" key="1">
    <source>
        <dbReference type="ARBA" id="ARBA00006718"/>
    </source>
</evidence>
<reference evidence="2 5" key="2">
    <citation type="submission" date="2019-07" db="EMBL/GenBank/DDBJ databases">
        <title>Whole genome shotgun sequence of Alkalibacterium putridalgicola NBRC 103243.</title>
        <authorList>
            <person name="Hosoyama A."/>
            <person name="Uohara A."/>
            <person name="Ohji S."/>
            <person name="Ichikawa N."/>
        </authorList>
    </citation>
    <scope>NUCLEOTIDE SEQUENCE [LARGE SCALE GENOMIC DNA]</scope>
    <source>
        <strain evidence="2 5">NBRC 103243</strain>
    </source>
</reference>
<evidence type="ECO:0000313" key="2">
    <source>
        <dbReference type="EMBL" id="GEK89708.1"/>
    </source>
</evidence>
<keyword evidence="5" id="KW-1185">Reference proteome</keyword>
<dbReference type="EMBL" id="BJUX01000021">
    <property type="protein sequence ID" value="GEK89708.1"/>
    <property type="molecule type" value="Genomic_DNA"/>
</dbReference>
<dbReference type="EMBL" id="FOBL01000032">
    <property type="protein sequence ID" value="SEM18865.1"/>
    <property type="molecule type" value="Genomic_DNA"/>
</dbReference>
<dbReference type="InterPro" id="IPR008326">
    <property type="entry name" value="PdhI-like"/>
</dbReference>
<sequence length="99" mass="11473">MHITVTDKAVKWFEDEMALDSGDAIRFFGKTYGKTEVHDGFSVGMSVEHPDDEVLGKTEINGITYYAGTEDDWFFSRYDLVVDYDEKKDEPIYHFESNE</sequence>
<gene>
    <name evidence="2" type="ORF">APU01nite_17470</name>
    <name evidence="3" type="ORF">SAMN04488100_13230</name>
</gene>
<dbReference type="AlphaFoldDB" id="A0A1H7WCS2"/>
<dbReference type="OrthoDB" id="1645729at2"/>
<evidence type="ECO:0000313" key="3">
    <source>
        <dbReference type="EMBL" id="SEM18865.1"/>
    </source>
</evidence>
<dbReference type="SUPFAM" id="SSF89360">
    <property type="entry name" value="HesB-like domain"/>
    <property type="match status" value="1"/>
</dbReference>
<reference evidence="3 4" key="1">
    <citation type="submission" date="2016-10" db="EMBL/GenBank/DDBJ databases">
        <authorList>
            <person name="de Groot N.N."/>
        </authorList>
    </citation>
    <scope>NUCLEOTIDE SEQUENCE [LARGE SCALE GENOMIC DNA]</scope>
    <source>
        <strain evidence="3 4">DSM 19182</strain>
    </source>
</reference>
<evidence type="ECO:0000313" key="5">
    <source>
        <dbReference type="Proteomes" id="UP000321425"/>
    </source>
</evidence>
<dbReference type="Proteomes" id="UP000198548">
    <property type="component" value="Unassembled WGS sequence"/>
</dbReference>
<dbReference type="STRING" id="426703.SAMN04488100_13230"/>
<evidence type="ECO:0000313" key="4">
    <source>
        <dbReference type="Proteomes" id="UP000198548"/>
    </source>
</evidence>
<name>A0A1H7WCS2_9LACT</name>
<accession>A0A1H7WCS2</accession>
<dbReference type="InterPro" id="IPR035903">
    <property type="entry name" value="HesB-like_dom_sf"/>
</dbReference>
<comment type="similarity">
    <text evidence="1">Belongs to the HesB/IscA family.</text>
</comment>
<proteinExistence type="inferred from homology"/>
<dbReference type="Proteomes" id="UP000321425">
    <property type="component" value="Unassembled WGS sequence"/>
</dbReference>
<protein>
    <submittedName>
        <fullName evidence="2">Iron-sulfur cluster biosynthesis protein</fullName>
    </submittedName>
    <submittedName>
        <fullName evidence="3">Uncharacterized protein YneR</fullName>
    </submittedName>
</protein>
<dbReference type="RefSeq" id="WP_091489356.1">
    <property type="nucleotide sequence ID" value="NZ_BJUX01000021.1"/>
</dbReference>